<organism evidence="3 4">
    <name type="scientific">Grylomicrobium aquisgranensis</name>
    <dbReference type="NCBI Taxonomy" id="2926318"/>
    <lineage>
        <taxon>Bacteria</taxon>
        <taxon>Bacillati</taxon>
        <taxon>Bacillota</taxon>
        <taxon>Erysipelotrichia</taxon>
        <taxon>Erysipelotrichales</taxon>
        <taxon>Erysipelotrichaceae</taxon>
        <taxon>Grylomicrobium</taxon>
    </lineage>
</organism>
<keyword evidence="4" id="KW-1185">Reference proteome</keyword>
<dbReference type="Gene3D" id="3.90.79.10">
    <property type="entry name" value="Nucleoside Triphosphate Pyrophosphohydrolase"/>
    <property type="match status" value="1"/>
</dbReference>
<evidence type="ECO:0000256" key="1">
    <source>
        <dbReference type="ARBA" id="ARBA00005582"/>
    </source>
</evidence>
<dbReference type="Proteomes" id="UP001286174">
    <property type="component" value="Unassembled WGS sequence"/>
</dbReference>
<proteinExistence type="inferred from homology"/>
<comment type="caution">
    <text evidence="3">The sequence shown here is derived from an EMBL/GenBank/DDBJ whole genome shotgun (WGS) entry which is preliminary data.</text>
</comment>
<sequence>MPTALYYLHDPFAPDPNCPTRFGSALVICAKGKILLEQRADNFRWGIVSGDLHDTETFRDCAIRQAIKETGIHLYHDQLNELKVFDDPSRIVSFLDGNIYRIVSFAFFADLDEIPETTVGKGSIELRWVDPQDLPDYQFAITHQEILEYYLLKKNLQITLPQPSFLQ</sequence>
<feature type="domain" description="Nudix hydrolase" evidence="2">
    <location>
        <begin position="19"/>
        <end position="155"/>
    </location>
</feature>
<evidence type="ECO:0000313" key="4">
    <source>
        <dbReference type="Proteomes" id="UP001286174"/>
    </source>
</evidence>
<dbReference type="EMBL" id="JALBUR010000005">
    <property type="protein sequence ID" value="MDX8419131.1"/>
    <property type="molecule type" value="Genomic_DNA"/>
</dbReference>
<dbReference type="PROSITE" id="PS51462">
    <property type="entry name" value="NUDIX"/>
    <property type="match status" value="1"/>
</dbReference>
<evidence type="ECO:0000259" key="2">
    <source>
        <dbReference type="PROSITE" id="PS51462"/>
    </source>
</evidence>
<dbReference type="PANTHER" id="PTHR43736:SF1">
    <property type="entry name" value="DIHYDRONEOPTERIN TRIPHOSPHATE DIPHOSPHATASE"/>
    <property type="match status" value="1"/>
</dbReference>
<name>A0AB35U5D8_9FIRM</name>
<dbReference type="SUPFAM" id="SSF55811">
    <property type="entry name" value="Nudix"/>
    <property type="match status" value="1"/>
</dbReference>
<comment type="similarity">
    <text evidence="1">Belongs to the Nudix hydrolase family.</text>
</comment>
<dbReference type="InterPro" id="IPR015797">
    <property type="entry name" value="NUDIX_hydrolase-like_dom_sf"/>
</dbReference>
<evidence type="ECO:0000313" key="3">
    <source>
        <dbReference type="EMBL" id="MDX8419131.1"/>
    </source>
</evidence>
<accession>A0AB35U5D8</accession>
<dbReference type="InterPro" id="IPR000086">
    <property type="entry name" value="NUDIX_hydrolase_dom"/>
</dbReference>
<gene>
    <name evidence="3" type="ORF">MOZ60_03375</name>
</gene>
<reference evidence="3 4" key="1">
    <citation type="submission" date="2022-03" db="EMBL/GenBank/DDBJ databases">
        <title>Novel taxa within the pig intestine.</title>
        <authorList>
            <person name="Wylensek D."/>
            <person name="Bishof K."/>
            <person name="Afrizal A."/>
            <person name="Clavel T."/>
        </authorList>
    </citation>
    <scope>NUCLEOTIDE SEQUENCE [LARGE SCALE GENOMIC DNA]</scope>
    <source>
        <strain evidence="3 4">CLA-KB-P133</strain>
    </source>
</reference>
<dbReference type="RefSeq" id="WP_277654938.1">
    <property type="nucleotide sequence ID" value="NZ_JALBUR010000005.1"/>
</dbReference>
<dbReference type="Pfam" id="PF00293">
    <property type="entry name" value="NUDIX"/>
    <property type="match status" value="1"/>
</dbReference>
<dbReference type="AlphaFoldDB" id="A0AB35U5D8"/>
<dbReference type="PANTHER" id="PTHR43736">
    <property type="entry name" value="ADP-RIBOSE PYROPHOSPHATASE"/>
    <property type="match status" value="1"/>
</dbReference>
<protein>
    <submittedName>
        <fullName evidence="3">NUDIX domain-containing protein</fullName>
    </submittedName>
</protein>